<name>A0AAW5UL79_9BACT</name>
<dbReference type="Proteomes" id="UP001209168">
    <property type="component" value="Unassembled WGS sequence"/>
</dbReference>
<dbReference type="EMBL" id="JAPDVH010000001">
    <property type="protein sequence ID" value="MCW4155503.1"/>
    <property type="molecule type" value="Genomic_DNA"/>
</dbReference>
<sequence>MEVHSKIELQPLNKDGFETIEIPEDNEAKIATIGVLKYIIR</sequence>
<organism evidence="1 2">
    <name type="scientific">Segatella copri</name>
    <dbReference type="NCBI Taxonomy" id="165179"/>
    <lineage>
        <taxon>Bacteria</taxon>
        <taxon>Pseudomonadati</taxon>
        <taxon>Bacteroidota</taxon>
        <taxon>Bacteroidia</taxon>
        <taxon>Bacteroidales</taxon>
        <taxon>Prevotellaceae</taxon>
        <taxon>Segatella</taxon>
    </lineage>
</organism>
<evidence type="ECO:0000313" key="2">
    <source>
        <dbReference type="Proteomes" id="UP001209168"/>
    </source>
</evidence>
<comment type="caution">
    <text evidence="1">The sequence shown here is derived from an EMBL/GenBank/DDBJ whole genome shotgun (WGS) entry which is preliminary data.</text>
</comment>
<reference evidence="1" key="1">
    <citation type="submission" date="2022-11" db="EMBL/GenBank/DDBJ databases">
        <title>Genomic repertoires linked with pathogenic potency of arthritogenic Prevotella copri isolated from the gut of rheumatoid arthritis patients.</title>
        <authorList>
            <person name="Nii T."/>
            <person name="Maeda Y."/>
            <person name="Motooka D."/>
            <person name="Naito M."/>
            <person name="Matsumoto Y."/>
            <person name="Ogawa T."/>
            <person name="Oguro-Igashira E."/>
            <person name="Kishikawa T."/>
            <person name="Yamashita M."/>
            <person name="Koizumi S."/>
            <person name="Kurakawa T."/>
            <person name="Okumura R."/>
            <person name="Kayama H."/>
            <person name="Murakami M."/>
            <person name="Sakaguchi T."/>
            <person name="Das B."/>
            <person name="Nakamura S."/>
            <person name="Okada Y."/>
            <person name="Kumanogoh A."/>
            <person name="Takeda K."/>
        </authorList>
    </citation>
    <scope>NUCLEOTIDE SEQUENCE</scope>
    <source>
        <strain evidence="1">H012_8</strain>
    </source>
</reference>
<gene>
    <name evidence="1" type="ORF">ONT23_08095</name>
</gene>
<accession>A0AAW5UL79</accession>
<dbReference type="RefSeq" id="WP_260849706.1">
    <property type="nucleotide sequence ID" value="NZ_CATKVU010000006.1"/>
</dbReference>
<protein>
    <submittedName>
        <fullName evidence="1">Uncharacterized protein</fullName>
    </submittedName>
</protein>
<dbReference type="AlphaFoldDB" id="A0AAW5UL79"/>
<proteinExistence type="predicted"/>
<evidence type="ECO:0000313" key="1">
    <source>
        <dbReference type="EMBL" id="MCW4155503.1"/>
    </source>
</evidence>